<evidence type="ECO:0000313" key="3">
    <source>
        <dbReference type="EMBL" id="SHO45421.1"/>
    </source>
</evidence>
<organism evidence="3 4">
    <name type="scientific">Nitrosotalea sinensis</name>
    <dbReference type="NCBI Taxonomy" id="1499975"/>
    <lineage>
        <taxon>Archaea</taxon>
        <taxon>Nitrososphaerota</taxon>
        <taxon>Nitrososphaeria</taxon>
        <taxon>Nitrosotaleales</taxon>
        <taxon>Nitrosotaleaceae</taxon>
        <taxon>Nitrosotalea</taxon>
    </lineage>
</organism>
<keyword evidence="2" id="KW-0472">Membrane</keyword>
<keyword evidence="4" id="KW-1185">Reference proteome</keyword>
<keyword evidence="2" id="KW-1133">Transmembrane helix</keyword>
<proteinExistence type="predicted"/>
<evidence type="ECO:0000256" key="2">
    <source>
        <dbReference type="SAM" id="Phobius"/>
    </source>
</evidence>
<reference evidence="4" key="1">
    <citation type="submission" date="2016-12" db="EMBL/GenBank/DDBJ databases">
        <authorList>
            <person name="Herbold C."/>
        </authorList>
    </citation>
    <scope>NUCLEOTIDE SEQUENCE [LARGE SCALE GENOMIC DNA]</scope>
</reference>
<keyword evidence="2" id="KW-0812">Transmembrane</keyword>
<dbReference type="RefSeq" id="WP_101009628.1">
    <property type="nucleotide sequence ID" value="NZ_FRFC01000003.1"/>
</dbReference>
<evidence type="ECO:0000313" key="4">
    <source>
        <dbReference type="Proteomes" id="UP000232412"/>
    </source>
</evidence>
<gene>
    <name evidence="3" type="ORF">NSIN_20654</name>
</gene>
<accession>A0A2H1EGW9</accession>
<protein>
    <submittedName>
        <fullName evidence="3">Uncharacterized protein</fullName>
    </submittedName>
</protein>
<sequence>MPDKSCRTCGGELIKWSTCSKCKKTIQKICRTCSGKTVEEIHNHHVYLEPYITTKKERLATVQSFSEVPPKKKEKRHANPIAISIIIAGIIVLAISVTNYAVFSDSFAQNQIKQSQPERIVSAPSLDTPIPHTPTPDTPKSTPPQDTQTSTKSEDPSYTYNNCLGVSDGTQLTVTCPTEQGVPYKAVVKTPTELILQLESDVFNLRELSITEHSDSISIQYAKKMYEAKFING</sequence>
<dbReference type="AlphaFoldDB" id="A0A2H1EGW9"/>
<dbReference type="Proteomes" id="UP000232412">
    <property type="component" value="Unassembled WGS sequence"/>
</dbReference>
<feature type="region of interest" description="Disordered" evidence="1">
    <location>
        <begin position="114"/>
        <end position="159"/>
    </location>
</feature>
<feature type="transmembrane region" description="Helical" evidence="2">
    <location>
        <begin position="81"/>
        <end position="103"/>
    </location>
</feature>
<dbReference type="OrthoDB" id="9776at2157"/>
<name>A0A2H1EGW9_9ARCH</name>
<feature type="compositionally biased region" description="Low complexity" evidence="1">
    <location>
        <begin position="138"/>
        <end position="151"/>
    </location>
</feature>
<dbReference type="EMBL" id="FRFC01000003">
    <property type="protein sequence ID" value="SHO45421.1"/>
    <property type="molecule type" value="Genomic_DNA"/>
</dbReference>
<evidence type="ECO:0000256" key="1">
    <source>
        <dbReference type="SAM" id="MobiDB-lite"/>
    </source>
</evidence>